<dbReference type="Proteomes" id="UP000681967">
    <property type="component" value="Unassembled WGS sequence"/>
</dbReference>
<evidence type="ECO:0000313" key="3">
    <source>
        <dbReference type="EMBL" id="CAF4071746.1"/>
    </source>
</evidence>
<dbReference type="Proteomes" id="UP000663855">
    <property type="component" value="Unassembled WGS sequence"/>
</dbReference>
<organism evidence="2 5">
    <name type="scientific">Rotaria magnacalcarata</name>
    <dbReference type="NCBI Taxonomy" id="392030"/>
    <lineage>
        <taxon>Eukaryota</taxon>
        <taxon>Metazoa</taxon>
        <taxon>Spiralia</taxon>
        <taxon>Gnathifera</taxon>
        <taxon>Rotifera</taxon>
        <taxon>Eurotatoria</taxon>
        <taxon>Bdelloidea</taxon>
        <taxon>Philodinida</taxon>
        <taxon>Philodinidae</taxon>
        <taxon>Rotaria</taxon>
    </lineage>
</organism>
<evidence type="ECO:0000256" key="1">
    <source>
        <dbReference type="SAM" id="Phobius"/>
    </source>
</evidence>
<proteinExistence type="predicted"/>
<evidence type="ECO:0000313" key="5">
    <source>
        <dbReference type="Proteomes" id="UP000663855"/>
    </source>
</evidence>
<protein>
    <submittedName>
        <fullName evidence="2">Uncharacterized protein</fullName>
    </submittedName>
</protein>
<accession>A0A815R0W5</accession>
<gene>
    <name evidence="4" type="ORF">BYL167_LOCUS19347</name>
    <name evidence="2" type="ORF">CJN711_LOCUS25638</name>
    <name evidence="3" type="ORF">GIL414_LOCUS15553</name>
</gene>
<dbReference type="EMBL" id="CAJNOV010011938">
    <property type="protein sequence ID" value="CAF1470572.1"/>
    <property type="molecule type" value="Genomic_DNA"/>
</dbReference>
<evidence type="ECO:0000313" key="2">
    <source>
        <dbReference type="EMBL" id="CAF1470572.1"/>
    </source>
</evidence>
<dbReference type="EMBL" id="CAJOBH010008190">
    <property type="protein sequence ID" value="CAF4105865.1"/>
    <property type="molecule type" value="Genomic_DNA"/>
</dbReference>
<sequence>MMKHRFEVTSVDELNCDKIQCQSSEKIPLINITDEIPQLPSSVPSFTTINEINQPSPSLFNRFLEDVKKTVSLAILNQNLNPVSSPIVHYNSTTNGNLNSKVEEPDSSYSTIQSNVSDTNSLRLTNRFLYELRLKRRELREKTHDLSIEQRIALHRCQRNQNRLRAQDIFDVHFELDDNHDDRDSQFLNEGLQEKIRSNIFNELDRQSMKKYYKEYRQLIFGRTLLMLFTSLIVFMSTALVYVVIDLYDRAKYLDIKFPDNKFISMIYDQMADD</sequence>
<dbReference type="EMBL" id="CAJOBJ010006873">
    <property type="protein sequence ID" value="CAF4071746.1"/>
    <property type="molecule type" value="Genomic_DNA"/>
</dbReference>
<keyword evidence="1" id="KW-0472">Membrane</keyword>
<evidence type="ECO:0000313" key="4">
    <source>
        <dbReference type="EMBL" id="CAF4105865.1"/>
    </source>
</evidence>
<dbReference type="AlphaFoldDB" id="A0A815R0W5"/>
<name>A0A815R0W5_9BILA</name>
<reference evidence="2" key="1">
    <citation type="submission" date="2021-02" db="EMBL/GenBank/DDBJ databases">
        <authorList>
            <person name="Nowell W R."/>
        </authorList>
    </citation>
    <scope>NUCLEOTIDE SEQUENCE</scope>
</reference>
<comment type="caution">
    <text evidence="2">The sequence shown here is derived from an EMBL/GenBank/DDBJ whole genome shotgun (WGS) entry which is preliminary data.</text>
</comment>
<keyword evidence="1" id="KW-0812">Transmembrane</keyword>
<feature type="transmembrane region" description="Helical" evidence="1">
    <location>
        <begin position="220"/>
        <end position="245"/>
    </location>
</feature>
<dbReference type="Proteomes" id="UP000681720">
    <property type="component" value="Unassembled WGS sequence"/>
</dbReference>
<keyword evidence="1" id="KW-1133">Transmembrane helix</keyword>